<dbReference type="Proteomes" id="UP000095192">
    <property type="component" value="Unassembled WGS sequence"/>
</dbReference>
<dbReference type="AlphaFoldDB" id="A0A1D3D5C4"/>
<dbReference type="InParanoid" id="A0A1D3D5C4"/>
<proteinExistence type="predicted"/>
<keyword evidence="2" id="KW-1185">Reference proteome</keyword>
<organism evidence="1 2">
    <name type="scientific">Cyclospora cayetanensis</name>
    <dbReference type="NCBI Taxonomy" id="88456"/>
    <lineage>
        <taxon>Eukaryota</taxon>
        <taxon>Sar</taxon>
        <taxon>Alveolata</taxon>
        <taxon>Apicomplexa</taxon>
        <taxon>Conoidasida</taxon>
        <taxon>Coccidia</taxon>
        <taxon>Eucoccidiorida</taxon>
        <taxon>Eimeriorina</taxon>
        <taxon>Eimeriidae</taxon>
        <taxon>Cyclospora</taxon>
    </lineage>
</organism>
<sequence>MPLSYDTAFLRAVACPLIRCRFIHGLAPSATEGTEDLRVGLLRSKRLLLSLALTSLMVERCCLSVREHGRMHITWRH</sequence>
<evidence type="ECO:0000313" key="2">
    <source>
        <dbReference type="Proteomes" id="UP000095192"/>
    </source>
</evidence>
<dbReference type="VEuPathDB" id="ToxoDB:cyc_01663"/>
<protein>
    <submittedName>
        <fullName evidence="1">Uncharacterized protein</fullName>
    </submittedName>
</protein>
<gene>
    <name evidence="1" type="ORF">cyc_01663</name>
</gene>
<accession>A0A1D3D5C4</accession>
<evidence type="ECO:0000313" key="1">
    <source>
        <dbReference type="EMBL" id="OEH78649.1"/>
    </source>
</evidence>
<dbReference type="EMBL" id="JROU02000657">
    <property type="protein sequence ID" value="OEH78649.1"/>
    <property type="molecule type" value="Genomic_DNA"/>
</dbReference>
<reference evidence="1 2" key="1">
    <citation type="journal article" date="2016" name="BMC Genomics">
        <title>Comparative genomics reveals Cyclospora cayetanensis possesses coccidia-like metabolism and invasion components but unique surface antigens.</title>
        <authorList>
            <person name="Liu S."/>
            <person name="Wang L."/>
            <person name="Zheng H."/>
            <person name="Xu Z."/>
            <person name="Roellig D.M."/>
            <person name="Li N."/>
            <person name="Frace M.A."/>
            <person name="Tang K."/>
            <person name="Arrowood M.J."/>
            <person name="Moss D.M."/>
            <person name="Zhang L."/>
            <person name="Feng Y."/>
            <person name="Xiao L."/>
        </authorList>
    </citation>
    <scope>NUCLEOTIDE SEQUENCE [LARGE SCALE GENOMIC DNA]</scope>
    <source>
        <strain evidence="1 2">CHN_HEN01</strain>
    </source>
</reference>
<name>A0A1D3D5C4_9EIME</name>
<comment type="caution">
    <text evidence="1">The sequence shown here is derived from an EMBL/GenBank/DDBJ whole genome shotgun (WGS) entry which is preliminary data.</text>
</comment>